<gene>
    <name evidence="1" type="ORF">A0J61_06397</name>
</gene>
<dbReference type="STRING" id="101091.A0A1C7N8X2"/>
<keyword evidence="2" id="KW-1185">Reference proteome</keyword>
<dbReference type="OrthoDB" id="5396786at2759"/>
<evidence type="ECO:0000313" key="1">
    <source>
        <dbReference type="EMBL" id="OBZ85550.1"/>
    </source>
</evidence>
<sequence length="631" mass="72842">MADSYFYSNLRYLINNTDIELEVVTESNEVVTESNENDQSHTELTQESSEQELLLIQLKQSYQSLKKETNQSTAGCDLMSNLFPFLNHANRQIQAAAYHTLLLIADQMDCDDLSEAMMDQLICLSWEDPIEEATRLSAAYLELFGKGLEKMTRARDWMLFIPFLSNYYIKSLHHIESLLLDKATLDSSPPNASDQAVLLFAHNFLDFLEFVNDKTVSKELTEFPFDSHDIGSENGDVRRQYLVFSLLTLFYEKIIAHFNLELSKTYFNTYHASYNVTNTLPDHPSDSAHTPSEPILDIISRCRKIVTRTSLQYEKLLQLQRSLDQHKSSDLSEEDIAMINDRQMINSRLYPISLKGFAILSSLSLSEQVISRRKDVSFWPEKADNYSIAKNCIGMLLNLTLSPSKNIQETDKGVFVMLYLSDNMKSTVTMDSIDKKIKGPLGYQFEFPVSQIVQVLSSVASMCPDKSIRFCAYKLIEKFLYFCTDEARVFFLIELIEHCPFPSMNTAAINLLKDQVAYSFKHAETFSMFASPLLVGKFFPLIFHFKQDYRTSAEAFWDDFSHIMQILNFYYFLLQQDRSLNVTTVWSQDQRNWVKTNYLTPLTSLLDKLRLACDIPMQEMQLDTIIIQQII</sequence>
<reference evidence="1 2" key="1">
    <citation type="submission" date="2016-03" db="EMBL/GenBank/DDBJ databases">
        <title>Choanephora cucurbitarum.</title>
        <authorList>
            <person name="Min B."/>
            <person name="Park H."/>
            <person name="Park J.-H."/>
            <person name="Shin H.-D."/>
            <person name="Choi I.-G."/>
        </authorList>
    </citation>
    <scope>NUCLEOTIDE SEQUENCE [LARGE SCALE GENOMIC DNA]</scope>
    <source>
        <strain evidence="1 2">KUS-F28377</strain>
    </source>
</reference>
<dbReference type="GO" id="GO:0055105">
    <property type="term" value="F:ubiquitin-protein transferase inhibitor activity"/>
    <property type="evidence" value="ECO:0007669"/>
    <property type="project" value="TreeGrafter"/>
</dbReference>
<name>A0A1C7N8X2_9FUNG</name>
<dbReference type="InterPro" id="IPR013877">
    <property type="entry name" value="YAP-bd/ALF4/Glomulin"/>
</dbReference>
<dbReference type="SUPFAM" id="SSF48371">
    <property type="entry name" value="ARM repeat"/>
    <property type="match status" value="1"/>
</dbReference>
<dbReference type="InParanoid" id="A0A1C7N8X2"/>
<dbReference type="PANTHER" id="PTHR15430">
    <property type="entry name" value="GLOMULIN"/>
    <property type="match status" value="1"/>
</dbReference>
<proteinExistence type="predicted"/>
<accession>A0A1C7N8X2</accession>
<dbReference type="InterPro" id="IPR019516">
    <property type="entry name" value="Glomulin/ALF4"/>
</dbReference>
<dbReference type="EMBL" id="LUGH01000384">
    <property type="protein sequence ID" value="OBZ85550.1"/>
    <property type="molecule type" value="Genomic_DNA"/>
</dbReference>
<comment type="caution">
    <text evidence="1">The sequence shown here is derived from an EMBL/GenBank/DDBJ whole genome shotgun (WGS) entry which is preliminary data.</text>
</comment>
<dbReference type="InterPro" id="IPR016024">
    <property type="entry name" value="ARM-type_fold"/>
</dbReference>
<protein>
    <submittedName>
        <fullName evidence="1">Uncharacterized protein</fullName>
    </submittedName>
</protein>
<dbReference type="AlphaFoldDB" id="A0A1C7N8X2"/>
<dbReference type="Pfam" id="PF08568">
    <property type="entry name" value="Kinetochor_Ybp2"/>
    <property type="match status" value="1"/>
</dbReference>
<dbReference type="GO" id="GO:0005737">
    <property type="term" value="C:cytoplasm"/>
    <property type="evidence" value="ECO:0007669"/>
    <property type="project" value="TreeGrafter"/>
</dbReference>
<organism evidence="1 2">
    <name type="scientific">Choanephora cucurbitarum</name>
    <dbReference type="NCBI Taxonomy" id="101091"/>
    <lineage>
        <taxon>Eukaryota</taxon>
        <taxon>Fungi</taxon>
        <taxon>Fungi incertae sedis</taxon>
        <taxon>Mucoromycota</taxon>
        <taxon>Mucoromycotina</taxon>
        <taxon>Mucoromycetes</taxon>
        <taxon>Mucorales</taxon>
        <taxon>Mucorineae</taxon>
        <taxon>Choanephoraceae</taxon>
        <taxon>Choanephoroideae</taxon>
        <taxon>Choanephora</taxon>
    </lineage>
</organism>
<evidence type="ECO:0000313" key="2">
    <source>
        <dbReference type="Proteomes" id="UP000093000"/>
    </source>
</evidence>
<dbReference type="PANTHER" id="PTHR15430:SF1">
    <property type="entry name" value="GLOMULIN"/>
    <property type="match status" value="1"/>
</dbReference>
<dbReference type="Proteomes" id="UP000093000">
    <property type="component" value="Unassembled WGS sequence"/>
</dbReference>